<dbReference type="EMBL" id="LIZX01000036">
    <property type="protein sequence ID" value="KPJ68920.1"/>
    <property type="molecule type" value="Genomic_DNA"/>
</dbReference>
<evidence type="ECO:0000256" key="1">
    <source>
        <dbReference type="SAM" id="SignalP"/>
    </source>
</evidence>
<name>A0A0S7Y2J4_UNCSA</name>
<feature type="chain" id="PRO_5006640397" description="SLH domain-containing protein" evidence="1">
    <location>
        <begin position="21"/>
        <end position="415"/>
    </location>
</feature>
<reference evidence="3 4" key="1">
    <citation type="journal article" date="2015" name="Microbiome">
        <title>Genomic resolution of linkages in carbon, nitrogen, and sulfur cycling among widespread estuary sediment bacteria.</title>
        <authorList>
            <person name="Baker B.J."/>
            <person name="Lazar C.S."/>
            <person name="Teske A.P."/>
            <person name="Dick G.J."/>
        </authorList>
    </citation>
    <scope>NUCLEOTIDE SEQUENCE [LARGE SCALE GENOMIC DNA]</scope>
    <source>
        <strain evidence="3">DG_54_3</strain>
    </source>
</reference>
<accession>A0A0S7Y2J4</accession>
<dbReference type="PANTHER" id="PTHR43308">
    <property type="entry name" value="OUTER MEMBRANE PROTEIN ALPHA-RELATED"/>
    <property type="match status" value="1"/>
</dbReference>
<dbReference type="AlphaFoldDB" id="A0A0S7Y2J4"/>
<dbReference type="InterPro" id="IPR051465">
    <property type="entry name" value="Cell_Envelope_Struct_Comp"/>
</dbReference>
<dbReference type="InterPro" id="IPR001119">
    <property type="entry name" value="SLH_dom"/>
</dbReference>
<dbReference type="PANTHER" id="PTHR43308:SF5">
    <property type="entry name" value="S-LAYER PROTEIN _ PEPTIDOGLYCAN ENDO-BETA-N-ACETYLGLUCOSAMINIDASE"/>
    <property type="match status" value="1"/>
</dbReference>
<comment type="caution">
    <text evidence="3">The sequence shown here is derived from an EMBL/GenBank/DDBJ whole genome shotgun (WGS) entry which is preliminary data.</text>
</comment>
<evidence type="ECO:0000259" key="2">
    <source>
        <dbReference type="PROSITE" id="PS51272"/>
    </source>
</evidence>
<dbReference type="Proteomes" id="UP000051861">
    <property type="component" value="Unassembled WGS sequence"/>
</dbReference>
<feature type="signal peptide" evidence="1">
    <location>
        <begin position="1"/>
        <end position="20"/>
    </location>
</feature>
<evidence type="ECO:0000313" key="4">
    <source>
        <dbReference type="Proteomes" id="UP000051861"/>
    </source>
</evidence>
<dbReference type="Pfam" id="PF00395">
    <property type="entry name" value="SLH"/>
    <property type="match status" value="2"/>
</dbReference>
<feature type="domain" description="SLH" evidence="2">
    <location>
        <begin position="103"/>
        <end position="166"/>
    </location>
</feature>
<dbReference type="PROSITE" id="PS51272">
    <property type="entry name" value="SLH"/>
    <property type="match status" value="2"/>
</dbReference>
<feature type="domain" description="SLH" evidence="2">
    <location>
        <begin position="225"/>
        <end position="290"/>
    </location>
</feature>
<dbReference type="InterPro" id="IPR013783">
    <property type="entry name" value="Ig-like_fold"/>
</dbReference>
<dbReference type="Pfam" id="PF09136">
    <property type="entry name" value="Glucodextran_B"/>
    <property type="match status" value="1"/>
</dbReference>
<dbReference type="Gene3D" id="2.60.40.10">
    <property type="entry name" value="Immunoglobulins"/>
    <property type="match status" value="1"/>
</dbReference>
<proteinExistence type="predicted"/>
<gene>
    <name evidence="3" type="ORF">AMJ44_05100</name>
</gene>
<sequence length="415" mass="46619">MRKILALIVLLLFFSSGSNAEIFISEPEDKLISFSEVVMLRGMGEELAILKINEREIKFSQDGSFSCGLVLKPGKNYVEVRGQDRNKNHFIKKIRILGLETYPDMEKLYEGKRHWARNQIIYLSSLGYIEGYPDGNFYPGNPITRGELATWIARIKRLIIPTLSEDVFFDVPKEHWRAPFVKAVVDAGYMSGYNQELFGIDDPISRREVAQVAVVTEGFGAVEKIKKFFVDVPQEEKGAVPIYIAGEKGLVKGVYEDIPVYDPDRALTRAEAAVLLARFEQALNSVRYLFDFEAGYSKANYCRLNVPPEIASFSAQPVRLNRGERTTVELRVQIAPRQGFSSISTVKVDLSEVGGMPDTKMFDDGTHGDELKQDNIYSLNLSLEPKESGAKILSATAIDQLGWEGSRQISLLIIE</sequence>
<keyword evidence="1" id="KW-0732">Signal</keyword>
<protein>
    <recommendedName>
        <fullName evidence="2">SLH domain-containing protein</fullName>
    </recommendedName>
</protein>
<organism evidence="3 4">
    <name type="scientific">candidate division WOR-1 bacterium DG_54_3</name>
    <dbReference type="NCBI Taxonomy" id="1703775"/>
    <lineage>
        <taxon>Bacteria</taxon>
        <taxon>Bacillati</taxon>
        <taxon>Saganbacteria</taxon>
    </lineage>
</organism>
<evidence type="ECO:0000313" key="3">
    <source>
        <dbReference type="EMBL" id="KPJ68920.1"/>
    </source>
</evidence>